<name>A0A8R1Y0P0_ONCVO</name>
<reference evidence="1" key="2">
    <citation type="submission" date="2022-06" db="UniProtKB">
        <authorList>
            <consortium name="EnsemblMetazoa"/>
        </authorList>
    </citation>
    <scope>IDENTIFICATION</scope>
</reference>
<dbReference type="EnsemblMetazoa" id="OVOC42.1">
    <property type="protein sequence ID" value="OVOC42.1"/>
    <property type="gene ID" value="WBGene00236851"/>
</dbReference>
<evidence type="ECO:0000313" key="2">
    <source>
        <dbReference type="Proteomes" id="UP000024404"/>
    </source>
</evidence>
<accession>A0A8R1Y0P0</accession>
<reference evidence="2" key="1">
    <citation type="submission" date="2013-10" db="EMBL/GenBank/DDBJ databases">
        <title>Genome sequencing of Onchocerca volvulus.</title>
        <authorList>
            <person name="Cotton J."/>
            <person name="Tsai J."/>
            <person name="Stanley E."/>
            <person name="Tracey A."/>
            <person name="Holroyd N."/>
            <person name="Lustigman S."/>
            <person name="Berriman M."/>
        </authorList>
    </citation>
    <scope>NUCLEOTIDE SEQUENCE</scope>
</reference>
<dbReference type="AlphaFoldDB" id="A0A8R1Y0P0"/>
<organism evidence="1 2">
    <name type="scientific">Onchocerca volvulus</name>
    <dbReference type="NCBI Taxonomy" id="6282"/>
    <lineage>
        <taxon>Eukaryota</taxon>
        <taxon>Metazoa</taxon>
        <taxon>Ecdysozoa</taxon>
        <taxon>Nematoda</taxon>
        <taxon>Chromadorea</taxon>
        <taxon>Rhabditida</taxon>
        <taxon>Spirurina</taxon>
        <taxon>Spiruromorpha</taxon>
        <taxon>Filarioidea</taxon>
        <taxon>Onchocercidae</taxon>
        <taxon>Onchocerca</taxon>
    </lineage>
</organism>
<keyword evidence="2" id="KW-1185">Reference proteome</keyword>
<dbReference type="Proteomes" id="UP000024404">
    <property type="component" value="Unassembled WGS sequence"/>
</dbReference>
<sequence length="67" mass="7562">MKNELKKSNVSLKIAGICNEAVIFGKTNDKRNCGTKRLQPILKLSMNKDFEVSQIIFTTVDIYLAKT</sequence>
<evidence type="ECO:0000313" key="1">
    <source>
        <dbReference type="EnsemblMetazoa" id="OVOC42.1"/>
    </source>
</evidence>
<dbReference type="EMBL" id="CMVM020000017">
    <property type="status" value="NOT_ANNOTATED_CDS"/>
    <property type="molecule type" value="Genomic_DNA"/>
</dbReference>
<protein>
    <submittedName>
        <fullName evidence="1">Uncharacterized protein</fullName>
    </submittedName>
</protein>
<proteinExistence type="predicted"/>